<proteinExistence type="predicted"/>
<comment type="caution">
    <text evidence="2">The sequence shown here is derived from an EMBL/GenBank/DDBJ whole genome shotgun (WGS) entry which is preliminary data.</text>
</comment>
<dbReference type="EMBL" id="JNUP01000001">
    <property type="protein sequence ID" value="KGE73965.1"/>
    <property type="molecule type" value="Genomic_DNA"/>
</dbReference>
<keyword evidence="3" id="KW-1185">Reference proteome</keyword>
<organism evidence="2 3">
    <name type="scientific">Spirochaeta lutea</name>
    <dbReference type="NCBI Taxonomy" id="1480694"/>
    <lineage>
        <taxon>Bacteria</taxon>
        <taxon>Pseudomonadati</taxon>
        <taxon>Spirochaetota</taxon>
        <taxon>Spirochaetia</taxon>
        <taxon>Spirochaetales</taxon>
        <taxon>Spirochaetaceae</taxon>
        <taxon>Spirochaeta</taxon>
    </lineage>
</organism>
<evidence type="ECO:0000313" key="2">
    <source>
        <dbReference type="EMBL" id="KGE73965.1"/>
    </source>
</evidence>
<dbReference type="InterPro" id="IPR016024">
    <property type="entry name" value="ARM-type_fold"/>
</dbReference>
<evidence type="ECO:0000313" key="3">
    <source>
        <dbReference type="Proteomes" id="UP000029692"/>
    </source>
</evidence>
<dbReference type="SMART" id="SM00567">
    <property type="entry name" value="EZ_HEAT"/>
    <property type="match status" value="2"/>
</dbReference>
<gene>
    <name evidence="2" type="ORF">DC28_01975</name>
</gene>
<dbReference type="AlphaFoldDB" id="A0A098R1G1"/>
<name>A0A098R1G1_9SPIO</name>
<dbReference type="InterPro" id="IPR011989">
    <property type="entry name" value="ARM-like"/>
</dbReference>
<sequence length="477" mass="54296">MLSRNDCHPNDSIKRSLIPLITVVFVLLARAPGFPQTDDGAAGESQDQTERSITEAREKQEEIWRQTLRFGIDSEVIATIDEIQSEEIVDLYDEIADIFEDSRSSVREKIIDFFIEVEDFRLYPEVQRELLFYQDVSDNLVIRYLSFIKNDERPLTKDLWDVITEILQGSNNNLIAAVIPIIGEKGDPTYSDTLKELYEKDRQSTSIKAQILRSLGTLSVPEDRDFLEESATDASEETLLRQSAIEALGLMADKESLPVLKELVESDEVLIRTSVMSSLSNFPREEISPIFSDGLKDSYWRIRQGILRNLRDNPIPELEPAVGFVAQRDPERVVRLTGYETLTAYDSDYAWSIILEDAESGTTPEAIRVQLYSYLAEKKFSFGKTLLLKIIEEEWEKPNSRILDAICKALSESTDPEAVPVFERMLDHGEITIKIYGIRGLSNQGGESHRERIDGFLADGQHPAIQRAAERALRRIE</sequence>
<feature type="region of interest" description="Disordered" evidence="1">
    <location>
        <begin position="36"/>
        <end position="55"/>
    </location>
</feature>
<accession>A0A098R1G1</accession>
<evidence type="ECO:0008006" key="4">
    <source>
        <dbReference type="Google" id="ProtNLM"/>
    </source>
</evidence>
<dbReference type="STRING" id="1480694.DC28_01975"/>
<dbReference type="RefSeq" id="WP_037544472.1">
    <property type="nucleotide sequence ID" value="NZ_JNUP01000001.1"/>
</dbReference>
<evidence type="ECO:0000256" key="1">
    <source>
        <dbReference type="SAM" id="MobiDB-lite"/>
    </source>
</evidence>
<dbReference type="Pfam" id="PF13646">
    <property type="entry name" value="HEAT_2"/>
    <property type="match status" value="1"/>
</dbReference>
<dbReference type="SUPFAM" id="SSF48371">
    <property type="entry name" value="ARM repeat"/>
    <property type="match status" value="2"/>
</dbReference>
<dbReference type="eggNOG" id="COG1413">
    <property type="taxonomic scope" value="Bacteria"/>
</dbReference>
<dbReference type="InterPro" id="IPR004155">
    <property type="entry name" value="PBS_lyase_HEAT"/>
</dbReference>
<protein>
    <recommendedName>
        <fullName evidence="4">HEAT repeat domain-containing protein</fullName>
    </recommendedName>
</protein>
<dbReference type="Gene3D" id="1.25.10.10">
    <property type="entry name" value="Leucine-rich Repeat Variant"/>
    <property type="match status" value="2"/>
</dbReference>
<reference evidence="2 3" key="1">
    <citation type="submission" date="2014-05" db="EMBL/GenBank/DDBJ databases">
        <title>De novo Genome Sequence of Spirocheata sp.</title>
        <authorList>
            <person name="Shivani Y."/>
            <person name="Subhash Y."/>
            <person name="Tushar L."/>
            <person name="Sasikala C."/>
            <person name="Ramana C.V."/>
        </authorList>
    </citation>
    <scope>NUCLEOTIDE SEQUENCE [LARGE SCALE GENOMIC DNA]</scope>
    <source>
        <strain evidence="2 3">JC230</strain>
    </source>
</reference>
<dbReference type="Proteomes" id="UP000029692">
    <property type="component" value="Unassembled WGS sequence"/>
</dbReference>